<organism evidence="2 3">
    <name type="scientific">Rotaria sordida</name>
    <dbReference type="NCBI Taxonomy" id="392033"/>
    <lineage>
        <taxon>Eukaryota</taxon>
        <taxon>Metazoa</taxon>
        <taxon>Spiralia</taxon>
        <taxon>Gnathifera</taxon>
        <taxon>Rotifera</taxon>
        <taxon>Eurotatoria</taxon>
        <taxon>Bdelloidea</taxon>
        <taxon>Philodinida</taxon>
        <taxon>Philodinidae</taxon>
        <taxon>Rotaria</taxon>
    </lineage>
</organism>
<feature type="non-terminal residue" evidence="2">
    <location>
        <position position="1"/>
    </location>
</feature>
<evidence type="ECO:0000313" key="1">
    <source>
        <dbReference type="EMBL" id="CAF1238527.1"/>
    </source>
</evidence>
<protein>
    <submittedName>
        <fullName evidence="2">Uncharacterized protein</fullName>
    </submittedName>
</protein>
<keyword evidence="3" id="KW-1185">Reference proteome</keyword>
<evidence type="ECO:0000313" key="3">
    <source>
        <dbReference type="Proteomes" id="UP000663870"/>
    </source>
</evidence>
<dbReference type="AlphaFoldDB" id="A0A815UCP1"/>
<reference evidence="2" key="1">
    <citation type="submission" date="2021-02" db="EMBL/GenBank/DDBJ databases">
        <authorList>
            <person name="Nowell W R."/>
        </authorList>
    </citation>
    <scope>NUCLEOTIDE SEQUENCE</scope>
</reference>
<accession>A0A815UCP1</accession>
<dbReference type="Proteomes" id="UP000663854">
    <property type="component" value="Unassembled WGS sequence"/>
</dbReference>
<sequence>CGINLCEKCEFMGLHDTDHRRTKIVKSE</sequence>
<comment type="caution">
    <text evidence="2">The sequence shown here is derived from an EMBL/GenBank/DDBJ whole genome shotgun (WGS) entry which is preliminary data.</text>
</comment>
<dbReference type="Proteomes" id="UP000663870">
    <property type="component" value="Unassembled WGS sequence"/>
</dbReference>
<name>A0A815UCP1_9BILA</name>
<evidence type="ECO:0000313" key="2">
    <source>
        <dbReference type="EMBL" id="CAF1520768.1"/>
    </source>
</evidence>
<dbReference type="EMBL" id="CAJNOH010001650">
    <property type="protein sequence ID" value="CAF1238527.1"/>
    <property type="molecule type" value="Genomic_DNA"/>
</dbReference>
<proteinExistence type="predicted"/>
<gene>
    <name evidence="2" type="ORF">JXQ802_LOCUS41566</name>
    <name evidence="1" type="ORF">PYM288_LOCUS26755</name>
</gene>
<dbReference type="EMBL" id="CAJNOL010002668">
    <property type="protein sequence ID" value="CAF1520768.1"/>
    <property type="molecule type" value="Genomic_DNA"/>
</dbReference>